<accession>A0A6B3L432</accession>
<evidence type="ECO:0000313" key="2">
    <source>
        <dbReference type="Proteomes" id="UP000475117"/>
    </source>
</evidence>
<name>A0A6B3L432_9BACT</name>
<dbReference type="KEGG" id="soa:G3M56_011740"/>
<sequence>MYQSLILPVGSSDIDGPDFILVPWSEEKAAHFTKLSQTARELAEDNENFTCIRYRSPEAAGFFMPEEDDEWFAKLEKLHIDNTVAWATESADELKERWAKLRVPLPDPPRVSLYSDGSAFLSGPVAISSLRWETSCGINVCDTGKITPAYKMR</sequence>
<dbReference type="Proteomes" id="UP000475117">
    <property type="component" value="Chromosome"/>
</dbReference>
<dbReference type="RefSeq" id="WP_164363739.1">
    <property type="nucleotide sequence ID" value="NZ_CP066776.1"/>
</dbReference>
<reference evidence="1 2" key="1">
    <citation type="submission" date="2020-12" db="EMBL/GenBank/DDBJ databases">
        <title>Sulforoseuscoccus oceanibium gen. nov., sp. nov., a representative of the phylum Verrucomicrobia with special cytoplasmic membrane, and proposal of Sulforoseuscoccusaceae fam. nov.</title>
        <authorList>
            <person name="Xi F."/>
        </authorList>
    </citation>
    <scope>NUCLEOTIDE SEQUENCE [LARGE SCALE GENOMIC DNA]</scope>
    <source>
        <strain evidence="1 2">T37</strain>
    </source>
</reference>
<keyword evidence="2" id="KW-1185">Reference proteome</keyword>
<protein>
    <submittedName>
        <fullName evidence="1">Uncharacterized protein</fullName>
    </submittedName>
</protein>
<evidence type="ECO:0000313" key="1">
    <source>
        <dbReference type="EMBL" id="QQL44546.1"/>
    </source>
</evidence>
<proteinExistence type="predicted"/>
<dbReference type="EMBL" id="CP066776">
    <property type="protein sequence ID" value="QQL44546.1"/>
    <property type="molecule type" value="Genomic_DNA"/>
</dbReference>
<organism evidence="1 2">
    <name type="scientific">Sulfuriroseicoccus oceanibius</name>
    <dbReference type="NCBI Taxonomy" id="2707525"/>
    <lineage>
        <taxon>Bacteria</taxon>
        <taxon>Pseudomonadati</taxon>
        <taxon>Verrucomicrobiota</taxon>
        <taxon>Verrucomicrobiia</taxon>
        <taxon>Verrucomicrobiales</taxon>
        <taxon>Verrucomicrobiaceae</taxon>
        <taxon>Sulfuriroseicoccus</taxon>
    </lineage>
</organism>
<gene>
    <name evidence="1" type="ORF">G3M56_011740</name>
</gene>
<dbReference type="AlphaFoldDB" id="A0A6B3L432"/>